<dbReference type="EMBL" id="JAZDDF010000006">
    <property type="protein sequence ID" value="MEE1973293.1"/>
    <property type="molecule type" value="Genomic_DNA"/>
</dbReference>
<gene>
    <name evidence="1" type="ORF">V1H85_12600</name>
</gene>
<keyword evidence="2" id="KW-1185">Reference proteome</keyword>
<proteinExistence type="predicted"/>
<reference evidence="1 2" key="1">
    <citation type="submission" date="2024-01" db="EMBL/GenBank/DDBJ databases">
        <title>Maribacter spp. originated from different algae showed divergent polysaccharides utilization ability.</title>
        <authorList>
            <person name="Wang H."/>
            <person name="Wu Y."/>
        </authorList>
    </citation>
    <scope>NUCLEOTIDE SEQUENCE [LARGE SCALE GENOMIC DNA]</scope>
    <source>
        <strain evidence="1 2">KPT27_14</strain>
    </source>
</reference>
<evidence type="ECO:0000313" key="1">
    <source>
        <dbReference type="EMBL" id="MEE1973293.1"/>
    </source>
</evidence>
<name>A0ABU7IKW2_9FLAO</name>
<evidence type="ECO:0000313" key="2">
    <source>
        <dbReference type="Proteomes" id="UP001343698"/>
    </source>
</evidence>
<dbReference type="RefSeq" id="WP_272637400.1">
    <property type="nucleotide sequence ID" value="NZ_JAZDDF010000006.1"/>
</dbReference>
<organism evidence="1 2">
    <name type="scientific">Maribacter flavus</name>
    <dbReference type="NCBI Taxonomy" id="1658664"/>
    <lineage>
        <taxon>Bacteria</taxon>
        <taxon>Pseudomonadati</taxon>
        <taxon>Bacteroidota</taxon>
        <taxon>Flavobacteriia</taxon>
        <taxon>Flavobacteriales</taxon>
        <taxon>Flavobacteriaceae</taxon>
        <taxon>Maribacter</taxon>
    </lineage>
</organism>
<accession>A0ABU7IKW2</accession>
<comment type="caution">
    <text evidence="1">The sequence shown here is derived from an EMBL/GenBank/DDBJ whole genome shotgun (WGS) entry which is preliminary data.</text>
</comment>
<dbReference type="Proteomes" id="UP001343698">
    <property type="component" value="Unassembled WGS sequence"/>
</dbReference>
<evidence type="ECO:0008006" key="3">
    <source>
        <dbReference type="Google" id="ProtNLM"/>
    </source>
</evidence>
<sequence length="338" mass="39786">MKKVLLLFILVLCQYSCSPYEEMEGDWILAYYITVNGQDQSINNDCAFLSIEGSKWKTLECKRPDTGVESKEQVFSFKRKGNKLYFRGLNDNTFEIVTLSKDSMVVQVYDTTSNLKFVYKRLPLKSSRNWDVRNKSFRFIGNNGEAYWDFFSDTLMIEHSIGQKDYHSKEWWTENFEDYTFLVLNQIDAPQPILIDSVRTESVYVSVIDTKFSNYELEMIKPEEGIREKLIGTWKLSNDLPVPRPPESFAFKFEKFEIMKENIHAGDGISVVKTDWILSADSETILFPIEKSRKFKYWKIMELTNDRIHLDMPDVFLNDINQGVKQNRVIRSYRKVKD</sequence>
<protein>
    <recommendedName>
        <fullName evidence="3">Lipocalin family protein</fullName>
    </recommendedName>
</protein>